<protein>
    <recommendedName>
        <fullName evidence="1">DUF4166 domain-containing protein</fullName>
    </recommendedName>
</protein>
<reference evidence="2 3" key="1">
    <citation type="journal article" date="2016" name="Front. Microbiol.">
        <title>Fuerstia marisgermanicae gen. nov., sp. nov., an Unusual Member of the Phylum Planctomycetes from the German Wadden Sea.</title>
        <authorList>
            <person name="Kohn T."/>
            <person name="Heuer A."/>
            <person name="Jogler M."/>
            <person name="Vollmers J."/>
            <person name="Boedeker C."/>
            <person name="Bunk B."/>
            <person name="Rast P."/>
            <person name="Borchert D."/>
            <person name="Glockner I."/>
            <person name="Freese H.M."/>
            <person name="Klenk H.P."/>
            <person name="Overmann J."/>
            <person name="Kaster A.K."/>
            <person name="Rohde M."/>
            <person name="Wiegand S."/>
            <person name="Jogler C."/>
        </authorList>
    </citation>
    <scope>NUCLEOTIDE SEQUENCE [LARGE SCALE GENOMIC DNA]</scope>
    <source>
        <strain evidence="2 3">NH11</strain>
    </source>
</reference>
<dbReference type="RefSeq" id="WP_077027111.1">
    <property type="nucleotide sequence ID" value="NZ_CP017641.1"/>
</dbReference>
<accession>A0A1P8WPQ3</accession>
<dbReference type="KEGG" id="fmr:Fuma_05699"/>
<dbReference type="InterPro" id="IPR025311">
    <property type="entry name" value="DUF4166"/>
</dbReference>
<dbReference type="Pfam" id="PF13761">
    <property type="entry name" value="DUF4166"/>
    <property type="match status" value="1"/>
</dbReference>
<dbReference type="EMBL" id="CP017641">
    <property type="protein sequence ID" value="APZ96036.1"/>
    <property type="molecule type" value="Genomic_DNA"/>
</dbReference>
<dbReference type="AlphaFoldDB" id="A0A1P8WPQ3"/>
<dbReference type="Proteomes" id="UP000187735">
    <property type="component" value="Chromosome"/>
</dbReference>
<gene>
    <name evidence="2" type="ORF">Fuma_05699</name>
</gene>
<sequence>MPSIYQQVLGSDFERLHPKIQERFSFGSEDRIASIGSGIMDEIWGGRFYTIPFLYIGTWRRIMFPESGTNIPFTIENYAYLDSFGRETVSWVRTFESRKRRRFDAYMIYSESRGRIVDYLGSHQHLAVDLDVSVDDRGGIRIRSGAQRFYEGWLAFSFPLFFSGVAEVCEWYDDEAKKFRIQVEVTNRTWGRLFGYRGSFDVAFKQMNELDVPDHIRPLREERRE</sequence>
<feature type="domain" description="DUF4166" evidence="1">
    <location>
        <begin position="16"/>
        <end position="200"/>
    </location>
</feature>
<evidence type="ECO:0000259" key="1">
    <source>
        <dbReference type="Pfam" id="PF13761"/>
    </source>
</evidence>
<evidence type="ECO:0000313" key="3">
    <source>
        <dbReference type="Proteomes" id="UP000187735"/>
    </source>
</evidence>
<dbReference type="OrthoDB" id="2448833at2"/>
<name>A0A1P8WPQ3_9PLAN</name>
<proteinExistence type="predicted"/>
<dbReference type="STRING" id="1891926.Fuma_05699"/>
<keyword evidence="3" id="KW-1185">Reference proteome</keyword>
<organism evidence="2 3">
    <name type="scientific">Fuerstiella marisgermanici</name>
    <dbReference type="NCBI Taxonomy" id="1891926"/>
    <lineage>
        <taxon>Bacteria</taxon>
        <taxon>Pseudomonadati</taxon>
        <taxon>Planctomycetota</taxon>
        <taxon>Planctomycetia</taxon>
        <taxon>Planctomycetales</taxon>
        <taxon>Planctomycetaceae</taxon>
        <taxon>Fuerstiella</taxon>
    </lineage>
</organism>
<evidence type="ECO:0000313" key="2">
    <source>
        <dbReference type="EMBL" id="APZ96036.1"/>
    </source>
</evidence>